<dbReference type="InterPro" id="IPR039420">
    <property type="entry name" value="WalR-like"/>
</dbReference>
<evidence type="ECO:0000256" key="1">
    <source>
        <dbReference type="ARBA" id="ARBA00023125"/>
    </source>
</evidence>
<dbReference type="GO" id="GO:0000160">
    <property type="term" value="P:phosphorelay signal transduction system"/>
    <property type="evidence" value="ECO:0007669"/>
    <property type="project" value="InterPro"/>
</dbReference>
<dbReference type="GO" id="GO:0003677">
    <property type="term" value="F:DNA binding"/>
    <property type="evidence" value="ECO:0007669"/>
    <property type="project" value="UniProtKB-KW"/>
</dbReference>
<evidence type="ECO:0000313" key="6">
    <source>
        <dbReference type="Proteomes" id="UP000265926"/>
    </source>
</evidence>
<dbReference type="PRINTS" id="PR00038">
    <property type="entry name" value="HTHLUXR"/>
</dbReference>
<dbReference type="Pfam" id="PF00072">
    <property type="entry name" value="Response_reg"/>
    <property type="match status" value="1"/>
</dbReference>
<dbReference type="Gene3D" id="3.40.50.2300">
    <property type="match status" value="1"/>
</dbReference>
<evidence type="ECO:0000256" key="2">
    <source>
        <dbReference type="PROSITE-ProRule" id="PRU00169"/>
    </source>
</evidence>
<evidence type="ECO:0000259" key="4">
    <source>
        <dbReference type="PROSITE" id="PS50110"/>
    </source>
</evidence>
<keyword evidence="1 5" id="KW-0238">DNA-binding</keyword>
<dbReference type="CDD" id="cd06170">
    <property type="entry name" value="LuxR_C_like"/>
    <property type="match status" value="1"/>
</dbReference>
<dbReference type="GO" id="GO:0006355">
    <property type="term" value="P:regulation of DNA-templated transcription"/>
    <property type="evidence" value="ECO:0007669"/>
    <property type="project" value="InterPro"/>
</dbReference>
<feature type="domain" description="HTH luxR-type" evidence="3">
    <location>
        <begin position="147"/>
        <end position="212"/>
    </location>
</feature>
<dbReference type="SUPFAM" id="SSF52172">
    <property type="entry name" value="CheY-like"/>
    <property type="match status" value="1"/>
</dbReference>
<dbReference type="InterPro" id="IPR000792">
    <property type="entry name" value="Tscrpt_reg_LuxR_C"/>
</dbReference>
<gene>
    <name evidence="5" type="ORF">D1614_14285</name>
</gene>
<reference evidence="5 6" key="1">
    <citation type="submission" date="2018-08" db="EMBL/GenBank/DDBJ databases">
        <title>Pallidiluteibacterium maritimus gen. nov., sp. nov., isolated from coastal sediment.</title>
        <authorList>
            <person name="Zhou L.Y."/>
        </authorList>
    </citation>
    <scope>NUCLEOTIDE SEQUENCE [LARGE SCALE GENOMIC DNA]</scope>
    <source>
        <strain evidence="5 6">XSD2</strain>
    </source>
</reference>
<dbReference type="RefSeq" id="WP_119438630.1">
    <property type="nucleotide sequence ID" value="NZ_QWGR01000007.1"/>
</dbReference>
<evidence type="ECO:0000259" key="3">
    <source>
        <dbReference type="PROSITE" id="PS50043"/>
    </source>
</evidence>
<dbReference type="Proteomes" id="UP000265926">
    <property type="component" value="Unassembled WGS sequence"/>
</dbReference>
<dbReference type="PROSITE" id="PS50043">
    <property type="entry name" value="HTH_LUXR_2"/>
    <property type="match status" value="1"/>
</dbReference>
<dbReference type="InterPro" id="IPR016032">
    <property type="entry name" value="Sig_transdc_resp-reg_C-effctor"/>
</dbReference>
<feature type="modified residue" description="4-aspartylphosphate" evidence="2">
    <location>
        <position position="54"/>
    </location>
</feature>
<organism evidence="5 6">
    <name type="scientific">Maribellus luteus</name>
    <dbReference type="NCBI Taxonomy" id="2305463"/>
    <lineage>
        <taxon>Bacteria</taxon>
        <taxon>Pseudomonadati</taxon>
        <taxon>Bacteroidota</taxon>
        <taxon>Bacteroidia</taxon>
        <taxon>Marinilabiliales</taxon>
        <taxon>Prolixibacteraceae</taxon>
        <taxon>Maribellus</taxon>
    </lineage>
</organism>
<dbReference type="PANTHER" id="PTHR43214:SF17">
    <property type="entry name" value="TRANSCRIPTIONAL REGULATORY PROTEIN RCSB"/>
    <property type="match status" value="1"/>
</dbReference>
<dbReference type="EMBL" id="QWGR01000007">
    <property type="protein sequence ID" value="RIJ47742.1"/>
    <property type="molecule type" value="Genomic_DNA"/>
</dbReference>
<protein>
    <submittedName>
        <fullName evidence="5">DNA-binding response regulator</fullName>
    </submittedName>
</protein>
<name>A0A399SYK4_9BACT</name>
<dbReference type="PROSITE" id="PS50110">
    <property type="entry name" value="RESPONSE_REGULATORY"/>
    <property type="match status" value="1"/>
</dbReference>
<dbReference type="InterPro" id="IPR001789">
    <property type="entry name" value="Sig_transdc_resp-reg_receiver"/>
</dbReference>
<keyword evidence="2" id="KW-0597">Phosphoprotein</keyword>
<dbReference type="AlphaFoldDB" id="A0A399SYK4"/>
<proteinExistence type="predicted"/>
<dbReference type="OrthoDB" id="1050047at2"/>
<dbReference type="PROSITE" id="PS00622">
    <property type="entry name" value="HTH_LUXR_1"/>
    <property type="match status" value="1"/>
</dbReference>
<dbReference type="InterPro" id="IPR011006">
    <property type="entry name" value="CheY-like_superfamily"/>
</dbReference>
<dbReference type="SMART" id="SM00421">
    <property type="entry name" value="HTH_LUXR"/>
    <property type="match status" value="1"/>
</dbReference>
<sequence>MSNIAILEDYALFCSGIKPVLEQKHDYKVVLEARLLADFLLGLKERNADVIIMDAIHCSSNGLASVKKIKRRYPRIPFLVIVNSDLSDWFQDFISLGVNGIIFSSSNSGDLLEAVNTLLKGDDYFPPKVWVILKNYLRSKRVDMELERYDKHELTLREVDVLRLFCKGLTYKEIGANLNISPRTVETHKKNISSKINVKTTAEMIEFAIQNNLS</sequence>
<dbReference type="PANTHER" id="PTHR43214">
    <property type="entry name" value="TWO-COMPONENT RESPONSE REGULATOR"/>
    <property type="match status" value="1"/>
</dbReference>
<feature type="domain" description="Response regulatory" evidence="4">
    <location>
        <begin position="3"/>
        <end position="119"/>
    </location>
</feature>
<accession>A0A399SYK4</accession>
<comment type="caution">
    <text evidence="5">The sequence shown here is derived from an EMBL/GenBank/DDBJ whole genome shotgun (WGS) entry which is preliminary data.</text>
</comment>
<dbReference type="SUPFAM" id="SSF46894">
    <property type="entry name" value="C-terminal effector domain of the bipartite response regulators"/>
    <property type="match status" value="1"/>
</dbReference>
<evidence type="ECO:0000313" key="5">
    <source>
        <dbReference type="EMBL" id="RIJ47742.1"/>
    </source>
</evidence>
<keyword evidence="6" id="KW-1185">Reference proteome</keyword>
<dbReference type="Pfam" id="PF00196">
    <property type="entry name" value="GerE"/>
    <property type="match status" value="1"/>
</dbReference>